<feature type="transmembrane region" description="Helical" evidence="9">
    <location>
        <begin position="191"/>
        <end position="210"/>
    </location>
</feature>
<feature type="transmembrane region" description="Helical" evidence="9">
    <location>
        <begin position="245"/>
        <end position="267"/>
    </location>
</feature>
<dbReference type="PANTHER" id="PTHR43029:SF10">
    <property type="entry name" value="AMMONIUM TRANSPORTER MEP2"/>
    <property type="match status" value="1"/>
</dbReference>
<evidence type="ECO:0000313" key="12">
    <source>
        <dbReference type="Proteomes" id="UP000327194"/>
    </source>
</evidence>
<dbReference type="Proteomes" id="UP000327194">
    <property type="component" value="Chromosome"/>
</dbReference>
<feature type="transmembrane region" description="Helical" evidence="9">
    <location>
        <begin position="273"/>
        <end position="294"/>
    </location>
</feature>
<feature type="transmembrane region" description="Helical" evidence="9">
    <location>
        <begin position="124"/>
        <end position="146"/>
    </location>
</feature>
<gene>
    <name evidence="11" type="primary">amt</name>
    <name evidence="11" type="ORF">LF543_06715</name>
</gene>
<keyword evidence="5 9" id="KW-1133">Transmembrane helix</keyword>
<evidence type="ECO:0000313" key="11">
    <source>
        <dbReference type="EMBL" id="QFX93244.1"/>
    </source>
</evidence>
<protein>
    <recommendedName>
        <fullName evidence="8 9">Ammonium transporter</fullName>
    </recommendedName>
</protein>
<reference evidence="11 12" key="1">
    <citation type="submission" date="2019-10" db="EMBL/GenBank/DDBJ databases">
        <title>Genome sequencing of Lactobacillus fructivorans.</title>
        <authorList>
            <person name="Kim K."/>
        </authorList>
    </citation>
    <scope>NUCLEOTIDE SEQUENCE [LARGE SCALE GENOMIC DNA]</scope>
    <source>
        <strain evidence="11 12">LF543</strain>
    </source>
</reference>
<dbReference type="KEGG" id="lfv:LF543_06715"/>
<dbReference type="InterPro" id="IPR024041">
    <property type="entry name" value="NH4_transpt_AmtB-like_dom"/>
</dbReference>
<accession>A0AAE6P1I3</accession>
<dbReference type="InterPro" id="IPR001905">
    <property type="entry name" value="Ammonium_transpt"/>
</dbReference>
<dbReference type="Gene3D" id="1.10.3430.10">
    <property type="entry name" value="Ammonium transporter AmtB like domains"/>
    <property type="match status" value="1"/>
</dbReference>
<evidence type="ECO:0000256" key="4">
    <source>
        <dbReference type="ARBA" id="ARBA00022692"/>
    </source>
</evidence>
<dbReference type="RefSeq" id="WP_010022117.1">
    <property type="nucleotide sequence ID" value="NZ_AZDS01000006.1"/>
</dbReference>
<feature type="transmembrane region" description="Helical" evidence="9">
    <location>
        <begin position="350"/>
        <end position="375"/>
    </location>
</feature>
<evidence type="ECO:0000259" key="10">
    <source>
        <dbReference type="Pfam" id="PF00909"/>
    </source>
</evidence>
<feature type="transmembrane region" description="Helical" evidence="9">
    <location>
        <begin position="6"/>
        <end position="27"/>
    </location>
</feature>
<evidence type="ECO:0000256" key="7">
    <source>
        <dbReference type="ARBA" id="ARBA00023177"/>
    </source>
</evidence>
<evidence type="ECO:0000256" key="2">
    <source>
        <dbReference type="ARBA" id="ARBA00005887"/>
    </source>
</evidence>
<keyword evidence="3 9" id="KW-0813">Transport</keyword>
<feature type="transmembrane region" description="Helical" evidence="9">
    <location>
        <begin position="216"/>
        <end position="238"/>
    </location>
</feature>
<feature type="transmembrane region" description="Helical" evidence="9">
    <location>
        <begin position="306"/>
        <end position="330"/>
    </location>
</feature>
<feature type="domain" description="Ammonium transporter AmtB-like" evidence="10">
    <location>
        <begin position="6"/>
        <end position="399"/>
    </location>
</feature>
<keyword evidence="4 9" id="KW-0812">Transmembrane</keyword>
<proteinExistence type="inferred from homology"/>
<dbReference type="InterPro" id="IPR029020">
    <property type="entry name" value="Ammonium/urea_transptr"/>
</dbReference>
<keyword evidence="7 9" id="KW-0924">Ammonia transport</keyword>
<evidence type="ECO:0000256" key="9">
    <source>
        <dbReference type="RuleBase" id="RU362002"/>
    </source>
</evidence>
<dbReference type="GO" id="GO:0005886">
    <property type="term" value="C:plasma membrane"/>
    <property type="evidence" value="ECO:0007669"/>
    <property type="project" value="UniProtKB-SubCell"/>
</dbReference>
<comment type="subcellular location">
    <subcellularLocation>
        <location evidence="9">Cell membrane</location>
        <topology evidence="9">Multi-pass membrane protein</topology>
    </subcellularLocation>
    <subcellularLocation>
        <location evidence="1">Membrane</location>
        <topology evidence="1">Multi-pass membrane protein</topology>
    </subcellularLocation>
</comment>
<feature type="transmembrane region" description="Helical" evidence="9">
    <location>
        <begin position="39"/>
        <end position="60"/>
    </location>
</feature>
<evidence type="ECO:0000256" key="5">
    <source>
        <dbReference type="ARBA" id="ARBA00022989"/>
    </source>
</evidence>
<sequence>MAANEVFVFICTILVFFMTPGLAFFYAGMVSRKNVVNTLMSVFIMCSIPVLLWVIIGYSLSFSGNYFNIIGGLHDFMLHNFNFTAPATAGPISNGSYMLFQMMFAVITPALWIGGIVGRMKFKFLILFTIAWCILIYYPLVHIVWGGGFLQQMGVLDFAGGTVIHINAGITALVLAIMLGRHHRGKNDKAYNLTWVFLGTVILWLGWYGFNCGSALAINHIAFQAMLTTTIATATSMLTWIILDVFILGAPSLMGACTGTLCGLVAITPACGFVGIGSAIAIGIIATLCSYTFIKYLKPRLHVDDTLDAFGCHGISGIVGSLLTGLFASKAINPQVKFNGIFAGGSLHQFWIQLLATTFSIVFVAIMVFLIVLVLKHVTKMRVTPEEETKGLDLSEHKERIDCDVIND</sequence>
<dbReference type="PANTHER" id="PTHR43029">
    <property type="entry name" value="AMMONIUM TRANSPORTER MEP2"/>
    <property type="match status" value="1"/>
</dbReference>
<keyword evidence="6 9" id="KW-0472">Membrane</keyword>
<evidence type="ECO:0000256" key="1">
    <source>
        <dbReference type="ARBA" id="ARBA00004141"/>
    </source>
</evidence>
<organism evidence="11 12">
    <name type="scientific">Fructilactobacillus fructivorans</name>
    <dbReference type="NCBI Taxonomy" id="1614"/>
    <lineage>
        <taxon>Bacteria</taxon>
        <taxon>Bacillati</taxon>
        <taxon>Bacillota</taxon>
        <taxon>Bacilli</taxon>
        <taxon>Lactobacillales</taxon>
        <taxon>Lactobacillaceae</taxon>
        <taxon>Fructilactobacillus</taxon>
    </lineage>
</organism>
<dbReference type="NCBIfam" id="TIGR00836">
    <property type="entry name" value="amt"/>
    <property type="match status" value="1"/>
</dbReference>
<dbReference type="EMBL" id="CP045562">
    <property type="protein sequence ID" value="QFX93244.1"/>
    <property type="molecule type" value="Genomic_DNA"/>
</dbReference>
<feature type="transmembrane region" description="Helical" evidence="9">
    <location>
        <begin position="158"/>
        <end position="179"/>
    </location>
</feature>
<feature type="transmembrane region" description="Helical" evidence="9">
    <location>
        <begin position="98"/>
        <end position="117"/>
    </location>
</feature>
<name>A0AAE6P1I3_9LACO</name>
<dbReference type="GO" id="GO:0008519">
    <property type="term" value="F:ammonium channel activity"/>
    <property type="evidence" value="ECO:0007669"/>
    <property type="project" value="InterPro"/>
</dbReference>
<evidence type="ECO:0000256" key="6">
    <source>
        <dbReference type="ARBA" id="ARBA00023136"/>
    </source>
</evidence>
<comment type="similarity">
    <text evidence="2 9">Belongs to the ammonia transporter channel (TC 1.A.11.2) family.</text>
</comment>
<evidence type="ECO:0000256" key="8">
    <source>
        <dbReference type="ARBA" id="ARBA00050025"/>
    </source>
</evidence>
<evidence type="ECO:0000256" key="3">
    <source>
        <dbReference type="ARBA" id="ARBA00022448"/>
    </source>
</evidence>
<dbReference type="Pfam" id="PF00909">
    <property type="entry name" value="Ammonium_transp"/>
    <property type="match status" value="1"/>
</dbReference>
<dbReference type="AlphaFoldDB" id="A0AAE6P1I3"/>
<dbReference type="SUPFAM" id="SSF111352">
    <property type="entry name" value="Ammonium transporter"/>
    <property type="match status" value="1"/>
</dbReference>